<dbReference type="InterPro" id="IPR019826">
    <property type="entry name" value="Carboxylesterase_B_AS"/>
</dbReference>
<proteinExistence type="inferred from homology"/>
<evidence type="ECO:0000256" key="2">
    <source>
        <dbReference type="ARBA" id="ARBA00022801"/>
    </source>
</evidence>
<dbReference type="Pfam" id="PF00135">
    <property type="entry name" value="COesterase"/>
    <property type="match status" value="2"/>
</dbReference>
<dbReference type="InterPro" id="IPR029058">
    <property type="entry name" value="AB_hydrolase_fold"/>
</dbReference>
<comment type="similarity">
    <text evidence="1 3">Belongs to the type-B carboxylesterase/lipase family.</text>
</comment>
<evidence type="ECO:0000313" key="6">
    <source>
        <dbReference type="EMBL" id="KAG4417616.1"/>
    </source>
</evidence>
<dbReference type="InterPro" id="IPR002018">
    <property type="entry name" value="CarbesteraseB"/>
</dbReference>
<dbReference type="GO" id="GO:0004104">
    <property type="term" value="F:cholinesterase activity"/>
    <property type="evidence" value="ECO:0007669"/>
    <property type="project" value="InterPro"/>
</dbReference>
<dbReference type="InterPro" id="IPR000997">
    <property type="entry name" value="Cholinesterase"/>
</dbReference>
<dbReference type="EMBL" id="JAFJYH010000150">
    <property type="protein sequence ID" value="KAG4417616.1"/>
    <property type="molecule type" value="Genomic_DNA"/>
</dbReference>
<evidence type="ECO:0000256" key="3">
    <source>
        <dbReference type="RuleBase" id="RU361235"/>
    </source>
</evidence>
<keyword evidence="7" id="KW-1185">Reference proteome</keyword>
<dbReference type="PROSITE" id="PS00122">
    <property type="entry name" value="CARBOXYLESTERASE_B_1"/>
    <property type="match status" value="1"/>
</dbReference>
<feature type="region of interest" description="Disordered" evidence="4">
    <location>
        <begin position="1"/>
        <end position="45"/>
    </location>
</feature>
<evidence type="ECO:0000256" key="1">
    <source>
        <dbReference type="ARBA" id="ARBA00005964"/>
    </source>
</evidence>
<feature type="compositionally biased region" description="Polar residues" evidence="4">
    <location>
        <begin position="19"/>
        <end position="38"/>
    </location>
</feature>
<evidence type="ECO:0000259" key="5">
    <source>
        <dbReference type="Pfam" id="PF00135"/>
    </source>
</evidence>
<dbReference type="Proteomes" id="UP000664132">
    <property type="component" value="Unassembled WGS sequence"/>
</dbReference>
<organism evidence="6 7">
    <name type="scientific">Cadophora malorum</name>
    <dbReference type="NCBI Taxonomy" id="108018"/>
    <lineage>
        <taxon>Eukaryota</taxon>
        <taxon>Fungi</taxon>
        <taxon>Dikarya</taxon>
        <taxon>Ascomycota</taxon>
        <taxon>Pezizomycotina</taxon>
        <taxon>Leotiomycetes</taxon>
        <taxon>Helotiales</taxon>
        <taxon>Ploettnerulaceae</taxon>
        <taxon>Cadophora</taxon>
    </lineage>
</organism>
<dbReference type="EC" id="3.1.1.-" evidence="3"/>
<dbReference type="PANTHER" id="PTHR11559">
    <property type="entry name" value="CARBOXYLESTERASE"/>
    <property type="match status" value="1"/>
</dbReference>
<dbReference type="AlphaFoldDB" id="A0A8H7TDT0"/>
<gene>
    <name evidence="6" type="ORF">IFR04_009261</name>
</gene>
<feature type="domain" description="Carboxylesterase type B" evidence="5">
    <location>
        <begin position="40"/>
        <end position="343"/>
    </location>
</feature>
<sequence>MPAPPTRFRFDPQPKDHNITSPRLTNPQAHTQGANSLGHNAKPPIGELRFAAPESLDSPETSINASNFGYSCPSNGGASYAAVVANASNLNLAPSALQVLDEMIGQTGDIFDEDCLTLNIWTKPQTGEKKKAVLLWIHGGEYVSGSSNIRAHNGKYLADSQDIIVVSINYRLNIFGFPGNPASTNNLGLLDQRLAIEWTRDNIQAFGGDPKRITLVGESSGAGSVDFYSFAWTKDPIVNGFIAQSGIANPATPSVSAANWVAATTLLGCASSNSTDTTVLSCMRSQNQTAILRAVSAIPTTFGPTVDNIVAFSDNLERAAAGKVIRKPYLIGNNDNEAGLFEVTYGARGITYPPSFWKLQNLFIFNCGISLRAKAAAIKVPTWRYHYFGEFPNLALSTSPPSGAWHGSEIPMVFGADLDVQNITGRTTEQQRIIDYMEGAWAAFVKDPARGLKKYGWPKYNPDSKTLVRLAYENRTGPNIGSPADYDFSCPWVFPLGNALLYANTTQTAIDVIAGLTRPAAEQVLNLFDV</sequence>
<protein>
    <recommendedName>
        <fullName evidence="3">Carboxylic ester hydrolase</fullName>
        <ecNumber evidence="3">3.1.1.-</ecNumber>
    </recommendedName>
</protein>
<feature type="compositionally biased region" description="Basic and acidic residues" evidence="4">
    <location>
        <begin position="8"/>
        <end position="18"/>
    </location>
</feature>
<dbReference type="Gene3D" id="3.40.50.1820">
    <property type="entry name" value="alpha/beta hydrolase"/>
    <property type="match status" value="2"/>
</dbReference>
<keyword evidence="2 3" id="KW-0378">Hydrolase</keyword>
<dbReference type="InterPro" id="IPR050309">
    <property type="entry name" value="Type-B_Carboxylest/Lipase"/>
</dbReference>
<comment type="caution">
    <text evidence="6">The sequence shown here is derived from an EMBL/GenBank/DDBJ whole genome shotgun (WGS) entry which is preliminary data.</text>
</comment>
<feature type="domain" description="Carboxylesterase type B" evidence="5">
    <location>
        <begin position="361"/>
        <end position="475"/>
    </location>
</feature>
<name>A0A8H7TDT0_9HELO</name>
<reference evidence="6" key="1">
    <citation type="submission" date="2021-02" db="EMBL/GenBank/DDBJ databases">
        <title>Genome sequence Cadophora malorum strain M34.</title>
        <authorList>
            <person name="Stefanovic E."/>
            <person name="Vu D."/>
            <person name="Scully C."/>
            <person name="Dijksterhuis J."/>
            <person name="Roader J."/>
            <person name="Houbraken J."/>
        </authorList>
    </citation>
    <scope>NUCLEOTIDE SEQUENCE</scope>
    <source>
        <strain evidence="6">M34</strain>
    </source>
</reference>
<accession>A0A8H7TDT0</accession>
<dbReference type="OrthoDB" id="408631at2759"/>
<evidence type="ECO:0000313" key="7">
    <source>
        <dbReference type="Proteomes" id="UP000664132"/>
    </source>
</evidence>
<dbReference type="SUPFAM" id="SSF53474">
    <property type="entry name" value="alpha/beta-Hydrolases"/>
    <property type="match status" value="1"/>
</dbReference>
<dbReference type="PRINTS" id="PR00878">
    <property type="entry name" value="CHOLNESTRASE"/>
</dbReference>
<evidence type="ECO:0000256" key="4">
    <source>
        <dbReference type="SAM" id="MobiDB-lite"/>
    </source>
</evidence>